<sequence>MTTHLAHRLPWVSLCDVVDHGNKLDKGRNHVRYQEKHVKIVRHFTRCLSDAIKEFAATDKSTDETKWSRNGTSGITMNTIHSLVPLR</sequence>
<evidence type="ECO:0000313" key="2">
    <source>
        <dbReference type="Proteomes" id="UP000019132"/>
    </source>
</evidence>
<reference evidence="2" key="2">
    <citation type="submission" date="2010-04" db="EMBL/GenBank/DDBJ databases">
        <authorList>
            <person name="Buell R."/>
            <person name="Hamilton J."/>
            <person name="Hostetler J."/>
        </authorList>
    </citation>
    <scope>NUCLEOTIDE SEQUENCE [LARGE SCALE GENOMIC DNA]</scope>
    <source>
        <strain evidence="2">DAOM:BR144</strain>
    </source>
</reference>
<dbReference type="VEuPathDB" id="FungiDB:PYU1_G007578"/>
<dbReference type="AlphaFoldDB" id="K3WRK0"/>
<dbReference type="EMBL" id="GL376585">
    <property type="status" value="NOT_ANNOTATED_CDS"/>
    <property type="molecule type" value="Genomic_DNA"/>
</dbReference>
<organism evidence="1 2">
    <name type="scientific">Globisporangium ultimum (strain ATCC 200006 / CBS 805.95 / DAOM BR144)</name>
    <name type="common">Pythium ultimum</name>
    <dbReference type="NCBI Taxonomy" id="431595"/>
    <lineage>
        <taxon>Eukaryota</taxon>
        <taxon>Sar</taxon>
        <taxon>Stramenopiles</taxon>
        <taxon>Oomycota</taxon>
        <taxon>Peronosporomycetes</taxon>
        <taxon>Pythiales</taxon>
        <taxon>Pythiaceae</taxon>
        <taxon>Globisporangium</taxon>
    </lineage>
</organism>
<reference evidence="2" key="1">
    <citation type="journal article" date="2010" name="Genome Biol.">
        <title>Genome sequence of the necrotrophic plant pathogen Pythium ultimum reveals original pathogenicity mechanisms and effector repertoire.</title>
        <authorList>
            <person name="Levesque C.A."/>
            <person name="Brouwer H."/>
            <person name="Cano L."/>
            <person name="Hamilton J.P."/>
            <person name="Holt C."/>
            <person name="Huitema E."/>
            <person name="Raffaele S."/>
            <person name="Robideau G.P."/>
            <person name="Thines M."/>
            <person name="Win J."/>
            <person name="Zerillo M.M."/>
            <person name="Beakes G.W."/>
            <person name="Boore J.L."/>
            <person name="Busam D."/>
            <person name="Dumas B."/>
            <person name="Ferriera S."/>
            <person name="Fuerstenberg S.I."/>
            <person name="Gachon C.M."/>
            <person name="Gaulin E."/>
            <person name="Govers F."/>
            <person name="Grenville-Briggs L."/>
            <person name="Horner N."/>
            <person name="Hostetler J."/>
            <person name="Jiang R.H."/>
            <person name="Johnson J."/>
            <person name="Krajaejun T."/>
            <person name="Lin H."/>
            <person name="Meijer H.J."/>
            <person name="Moore B."/>
            <person name="Morris P."/>
            <person name="Phuntmart V."/>
            <person name="Puiu D."/>
            <person name="Shetty J."/>
            <person name="Stajich J.E."/>
            <person name="Tripathy S."/>
            <person name="Wawra S."/>
            <person name="van West P."/>
            <person name="Whitty B.R."/>
            <person name="Coutinho P.M."/>
            <person name="Henrissat B."/>
            <person name="Martin F."/>
            <person name="Thomas P.D."/>
            <person name="Tyler B.M."/>
            <person name="De Vries R.P."/>
            <person name="Kamoun S."/>
            <person name="Yandell M."/>
            <person name="Tisserat N."/>
            <person name="Buell C.R."/>
        </authorList>
    </citation>
    <scope>NUCLEOTIDE SEQUENCE</scope>
    <source>
        <strain evidence="2">DAOM:BR144</strain>
    </source>
</reference>
<dbReference type="HOGENOM" id="CLU_2488372_0_0_1"/>
<evidence type="ECO:0000313" key="1">
    <source>
        <dbReference type="EnsemblProtists" id="PYU1_T007594"/>
    </source>
</evidence>
<accession>K3WRK0</accession>
<protein>
    <submittedName>
        <fullName evidence="1">Uncharacterized protein</fullName>
    </submittedName>
</protein>
<keyword evidence="2" id="KW-1185">Reference proteome</keyword>
<reference evidence="1" key="3">
    <citation type="submission" date="2015-02" db="UniProtKB">
        <authorList>
            <consortium name="EnsemblProtists"/>
        </authorList>
    </citation>
    <scope>IDENTIFICATION</scope>
    <source>
        <strain evidence="1">DAOM BR144</strain>
    </source>
</reference>
<name>K3WRK0_GLOUD</name>
<dbReference type="InParanoid" id="K3WRK0"/>
<dbReference type="EnsemblProtists" id="PYU1_T007594">
    <property type="protein sequence ID" value="PYU1_T007594"/>
    <property type="gene ID" value="PYU1_G007578"/>
</dbReference>
<proteinExistence type="predicted"/>
<dbReference type="Proteomes" id="UP000019132">
    <property type="component" value="Unassembled WGS sequence"/>
</dbReference>